<dbReference type="SUPFAM" id="SSF54427">
    <property type="entry name" value="NTF2-like"/>
    <property type="match status" value="2"/>
</dbReference>
<dbReference type="Proteomes" id="UP000676386">
    <property type="component" value="Unassembled WGS sequence"/>
</dbReference>
<feature type="domain" description="SnoaL-like" evidence="1">
    <location>
        <begin position="155"/>
        <end position="262"/>
    </location>
</feature>
<keyword evidence="4" id="KW-1185">Reference proteome</keyword>
<proteinExistence type="predicted"/>
<dbReference type="Pfam" id="PF12680">
    <property type="entry name" value="SnoaL_2"/>
    <property type="match status" value="1"/>
</dbReference>
<name>A0ABS5IZ93_9BACT</name>
<dbReference type="InterPro" id="IPR032710">
    <property type="entry name" value="NTF2-like_dom_sf"/>
</dbReference>
<evidence type="ECO:0000313" key="4">
    <source>
        <dbReference type="Proteomes" id="UP000676386"/>
    </source>
</evidence>
<dbReference type="InterPro" id="IPR037401">
    <property type="entry name" value="SnoaL-like"/>
</dbReference>
<evidence type="ECO:0000259" key="1">
    <source>
        <dbReference type="Pfam" id="PF12680"/>
    </source>
</evidence>
<dbReference type="EMBL" id="JAGTXB010000005">
    <property type="protein sequence ID" value="MBS0028286.1"/>
    <property type="molecule type" value="Genomic_DNA"/>
</dbReference>
<accession>A0ABS5IZ93</accession>
<gene>
    <name evidence="3" type="ORF">KE626_13290</name>
</gene>
<organism evidence="3 4">
    <name type="scientific">Chitinophaga hostae</name>
    <dbReference type="NCBI Taxonomy" id="2831022"/>
    <lineage>
        <taxon>Bacteria</taxon>
        <taxon>Pseudomonadati</taxon>
        <taxon>Bacteroidota</taxon>
        <taxon>Chitinophagia</taxon>
        <taxon>Chitinophagales</taxon>
        <taxon>Chitinophagaceae</taxon>
        <taxon>Chitinophaga</taxon>
    </lineage>
</organism>
<evidence type="ECO:0000313" key="3">
    <source>
        <dbReference type="EMBL" id="MBS0028286.1"/>
    </source>
</evidence>
<dbReference type="Pfam" id="PF13577">
    <property type="entry name" value="SnoaL_4"/>
    <property type="match status" value="1"/>
</dbReference>
<reference evidence="3 4" key="1">
    <citation type="submission" date="2021-04" db="EMBL/GenBank/DDBJ databases">
        <title>Chitinophaga sp. nov., isolated from the rhizosphere soil.</title>
        <authorList>
            <person name="He S."/>
        </authorList>
    </citation>
    <scope>NUCLEOTIDE SEQUENCE [LARGE SCALE GENOMIC DNA]</scope>
    <source>
        <strain evidence="3 4">2R12</strain>
    </source>
</reference>
<evidence type="ECO:0000259" key="2">
    <source>
        <dbReference type="Pfam" id="PF13577"/>
    </source>
</evidence>
<dbReference type="Gene3D" id="3.10.450.50">
    <property type="match status" value="2"/>
</dbReference>
<dbReference type="RefSeq" id="WP_211973389.1">
    <property type="nucleotide sequence ID" value="NZ_CBFHAM010000007.1"/>
</dbReference>
<comment type="caution">
    <text evidence="3">The sequence shown here is derived from an EMBL/GenBank/DDBJ whole genome shotgun (WGS) entry which is preliminary data.</text>
</comment>
<sequence length="280" mass="31311">METKIIEQVTALFAGADERSWKKVETVMNETVILDYSSMTGNAPDVLTPQQISAAWAAFLPGFNRTSHQLSGFVVDLSGNTATVHYTGKADHFLDDATWTVEGTYDTKLVSTKGSWLIAEHKFNFQKQSGDTTLPAKATKKMQKIVITAQNRKVVDNFFIALETQKFDLLKDVFAATGKQLNPYAPNGFPKSFDGAAAIYQQYSGLTANFGQMKFPRQIFATEDPNFFFVKFRGEITIKKGGKYENDYLGTFKLENGKVVEYTEYFNQIVMANAFGIVLE</sequence>
<feature type="domain" description="SnoaL-like" evidence="2">
    <location>
        <begin position="3"/>
        <end position="120"/>
    </location>
</feature>
<protein>
    <submittedName>
        <fullName evidence="3">Nuclear transport factor 2 family protein</fullName>
    </submittedName>
</protein>